<evidence type="ECO:0000313" key="2">
    <source>
        <dbReference type="EMBL" id="KAK3056227.1"/>
    </source>
</evidence>
<protein>
    <submittedName>
        <fullName evidence="2">Uncharacterized protein</fullName>
    </submittedName>
</protein>
<name>A0AAJ0LV21_9PEZI</name>
<comment type="caution">
    <text evidence="2">The sequence shown here is derived from an EMBL/GenBank/DDBJ whole genome shotgun (WGS) entry which is preliminary data.</text>
</comment>
<keyword evidence="1" id="KW-0812">Transmembrane</keyword>
<reference evidence="2" key="1">
    <citation type="submission" date="2023-04" db="EMBL/GenBank/DDBJ databases">
        <title>Black Yeasts Isolated from many extreme environments.</title>
        <authorList>
            <person name="Coleine C."/>
            <person name="Stajich J.E."/>
            <person name="Selbmann L."/>
        </authorList>
    </citation>
    <scope>NUCLEOTIDE SEQUENCE</scope>
    <source>
        <strain evidence="2">CCFEE 5312</strain>
    </source>
</reference>
<dbReference type="Proteomes" id="UP001271007">
    <property type="component" value="Unassembled WGS sequence"/>
</dbReference>
<keyword evidence="1" id="KW-1133">Transmembrane helix</keyword>
<sequence length="330" mass="35631">MKAAVYQGLFGAANDGLTPACGTGNCTFPDFSSLAVCSRCANVTEQTVRESISKKGVDRNDTFITLYAATYGLPHGMKMGFTYGVDPHDDPPSLSLGPAMTSSTNSSSAATKAMFDVSQPIVGTFILQFPYVDAAGCHRHCGLRLVEGKSQNTTFHVPAGAIAISSAWLNNTFAGEVLMDTSINEKMFVGDILQLFSETEDIDALFKNVSTSMTNYIRTLSPSDVSSTVRGTAYKTETFVHVHWPWFILPVALSAMACVLFVATIVASMHSGMRVWKNSRLPVLYHGLEPELQARENPSMARIAAQAKGCNVQLRDYDVGRFLLVSPGKG</sequence>
<dbReference type="PANTHER" id="PTHR35394">
    <property type="entry name" value="DUF3176 DOMAIN-CONTAINING PROTEIN"/>
    <property type="match status" value="1"/>
</dbReference>
<evidence type="ECO:0000256" key="1">
    <source>
        <dbReference type="SAM" id="Phobius"/>
    </source>
</evidence>
<keyword evidence="1" id="KW-0472">Membrane</keyword>
<proteinExistence type="predicted"/>
<gene>
    <name evidence="2" type="ORF">LTR09_002734</name>
</gene>
<feature type="transmembrane region" description="Helical" evidence="1">
    <location>
        <begin position="244"/>
        <end position="267"/>
    </location>
</feature>
<accession>A0AAJ0LV21</accession>
<organism evidence="2 3">
    <name type="scientific">Extremus antarcticus</name>
    <dbReference type="NCBI Taxonomy" id="702011"/>
    <lineage>
        <taxon>Eukaryota</taxon>
        <taxon>Fungi</taxon>
        <taxon>Dikarya</taxon>
        <taxon>Ascomycota</taxon>
        <taxon>Pezizomycotina</taxon>
        <taxon>Dothideomycetes</taxon>
        <taxon>Dothideomycetidae</taxon>
        <taxon>Mycosphaerellales</taxon>
        <taxon>Extremaceae</taxon>
        <taxon>Extremus</taxon>
    </lineage>
</organism>
<dbReference type="EMBL" id="JAWDJX010000006">
    <property type="protein sequence ID" value="KAK3056227.1"/>
    <property type="molecule type" value="Genomic_DNA"/>
</dbReference>
<evidence type="ECO:0000313" key="3">
    <source>
        <dbReference type="Proteomes" id="UP001271007"/>
    </source>
</evidence>
<dbReference type="PANTHER" id="PTHR35394:SF5">
    <property type="entry name" value="DUF3176 DOMAIN-CONTAINING PROTEIN"/>
    <property type="match status" value="1"/>
</dbReference>
<dbReference type="AlphaFoldDB" id="A0AAJ0LV21"/>
<keyword evidence="3" id="KW-1185">Reference proteome</keyword>